<evidence type="ECO:0000259" key="6">
    <source>
        <dbReference type="PROSITE" id="PS50112"/>
    </source>
</evidence>
<dbReference type="SUPFAM" id="SSF55785">
    <property type="entry name" value="PYP-like sensor domain (PAS domain)"/>
    <property type="match status" value="1"/>
</dbReference>
<dbReference type="InterPro" id="IPR035919">
    <property type="entry name" value="EAL_sf"/>
</dbReference>
<dbReference type="SMART" id="SM00052">
    <property type="entry name" value="EAL"/>
    <property type="match status" value="1"/>
</dbReference>
<evidence type="ECO:0000256" key="2">
    <source>
        <dbReference type="ARBA" id="ARBA00022475"/>
    </source>
</evidence>
<evidence type="ECO:0000259" key="7">
    <source>
        <dbReference type="PROSITE" id="PS50883"/>
    </source>
</evidence>
<evidence type="ECO:0000256" key="5">
    <source>
        <dbReference type="ARBA" id="ARBA00023136"/>
    </source>
</evidence>
<dbReference type="PANTHER" id="PTHR44757">
    <property type="entry name" value="DIGUANYLATE CYCLASE DGCP"/>
    <property type="match status" value="1"/>
</dbReference>
<dbReference type="PROSITE" id="PS50883">
    <property type="entry name" value="EAL"/>
    <property type="match status" value="1"/>
</dbReference>
<organism evidence="10">
    <name type="scientific">Sheuella amnicola</name>
    <dbReference type="NCBI Taxonomy" id="2707330"/>
    <lineage>
        <taxon>Bacteria</taxon>
        <taxon>Pseudomonadati</taxon>
        <taxon>Pseudomonadota</taxon>
        <taxon>Betaproteobacteria</taxon>
        <taxon>Burkholderiales</taxon>
        <taxon>Alcaligenaceae</taxon>
        <taxon>Sheuella</taxon>
    </lineage>
</organism>
<dbReference type="Pfam" id="PF00563">
    <property type="entry name" value="EAL"/>
    <property type="match status" value="1"/>
</dbReference>
<dbReference type="Pfam" id="PF00989">
    <property type="entry name" value="PAS"/>
    <property type="match status" value="1"/>
</dbReference>
<dbReference type="SMART" id="SM00091">
    <property type="entry name" value="PAS"/>
    <property type="match status" value="1"/>
</dbReference>
<dbReference type="CDD" id="cd00130">
    <property type="entry name" value="PAS"/>
    <property type="match status" value="1"/>
</dbReference>
<dbReference type="InterPro" id="IPR052155">
    <property type="entry name" value="Biofilm_reg_signaling"/>
</dbReference>
<dbReference type="InterPro" id="IPR035965">
    <property type="entry name" value="PAS-like_dom_sf"/>
</dbReference>
<dbReference type="CDD" id="cd18774">
    <property type="entry name" value="PDC2_HK_sensor"/>
    <property type="match status" value="1"/>
</dbReference>
<dbReference type="PROSITE" id="PS50887">
    <property type="entry name" value="GGDEF"/>
    <property type="match status" value="1"/>
</dbReference>
<evidence type="ECO:0000259" key="9">
    <source>
        <dbReference type="PROSITE" id="PS50887"/>
    </source>
</evidence>
<dbReference type="InterPro" id="IPR033479">
    <property type="entry name" value="dCache_1"/>
</dbReference>
<dbReference type="PANTHER" id="PTHR44757:SF2">
    <property type="entry name" value="BIOFILM ARCHITECTURE MAINTENANCE PROTEIN MBAA"/>
    <property type="match status" value="1"/>
</dbReference>
<feature type="domain" description="GGDEF" evidence="9">
    <location>
        <begin position="533"/>
        <end position="671"/>
    </location>
</feature>
<protein>
    <submittedName>
        <fullName evidence="10">EAL domain-containing protein</fullName>
    </submittedName>
</protein>
<dbReference type="PROSITE" id="PS50885">
    <property type="entry name" value="HAMP"/>
    <property type="match status" value="1"/>
</dbReference>
<dbReference type="Gene3D" id="3.30.70.270">
    <property type="match status" value="1"/>
</dbReference>
<dbReference type="InterPro" id="IPR029787">
    <property type="entry name" value="Nucleotide_cyclase"/>
</dbReference>
<dbReference type="FunFam" id="3.20.20.450:FF:000001">
    <property type="entry name" value="Cyclic di-GMP phosphodiesterase yahA"/>
    <property type="match status" value="1"/>
</dbReference>
<proteinExistence type="predicted"/>
<feature type="domain" description="PAS" evidence="6">
    <location>
        <begin position="377"/>
        <end position="424"/>
    </location>
</feature>
<feature type="domain" description="EAL" evidence="7">
    <location>
        <begin position="680"/>
        <end position="933"/>
    </location>
</feature>
<feature type="domain" description="HAMP" evidence="8">
    <location>
        <begin position="320"/>
        <end position="372"/>
    </location>
</feature>
<sequence length="933" mass="104941">MTARISKRSLPAAWKRTVRKFSSYRVKTILLFLVAFHLVLLTSALALLTYRQYSDGLMQISNTAKLLRDFSTNETYKFIQHTKSILVSLSKHPVTQSLDSENCNLLFANLNNTHQDYANLLVLNNSGKVVCSAKAIKNSGEVGPDPAYYFDETVRTQQFTIGKPAKGFITERWVSTFAHPIKDHVDALQGVVGIAVDLHRLNLFPSALSTPPGTYSGVINRAGTVVAVSQDTEKLVGSKLLHDADKKLSELKSDSFEMVDFNGEKRLVSVAAIPETDWLFFVSIDKDAVLNPVVQLALRRLFFILLMLIALTYISIRITNIIIRPFESITDVLNRLTAGKSEWRVIPSGPFEIRRIASKLNEMLDARQLAAQKLQQSESRFRTTFKTSPDSVVLTRLDDGRIVDVNDRFFPRSGWTKEEIIGKTTHELKIWRWPHEREIFVQTIKERGECTNFEADFFSKDGQIWSGLISANLIDIEGVQCILSITRDVTEIKKSRDLINSLSFFDSLTEIPNRRLFMDRLHQSVVTCSRNKRFGALAYIDIDHFKNVNETLGQEGGDAILKKIALRLQQYLNPGDSIARISGDEFAVLMIDIDKESTIADSKSRKICEKIRQKIAEPYWLGDTECNLTASIGITLLGIEQDDATHALRRAELAMQHVKANSRGESCMFTQNMLVTSRTNAHLIEDLRKAISRKQLVLHYQPQVDRSGKVFGVEALLRWHIPTQGFISPNDFVPLAEDSGLIIPLGQWVVNTACQQIQKWSQIPSLSHVIVAVNISAKQFHQNDFVDQVLSALKKSGANPERLRLELTENIMVADLSSVRLKMNQLKAVGVTLSLDDFGTGYSSLGYLKRLPFDEIKIDQSFVHDILNDASNSAIAKMIINLASNMNLSLIAEGVETKSQVDVLTNLGCHYFQGYLFSKPIPSKDFESLALYH</sequence>
<dbReference type="PROSITE" id="PS50112">
    <property type="entry name" value="PAS"/>
    <property type="match status" value="1"/>
</dbReference>
<dbReference type="InterPro" id="IPR003660">
    <property type="entry name" value="HAMP_dom"/>
</dbReference>
<dbReference type="InterPro" id="IPR001633">
    <property type="entry name" value="EAL_dom"/>
</dbReference>
<dbReference type="AlphaFoldDB" id="A0A6B2R616"/>
<dbReference type="CDD" id="cd01949">
    <property type="entry name" value="GGDEF"/>
    <property type="match status" value="1"/>
</dbReference>
<dbReference type="GO" id="GO:0007165">
    <property type="term" value="P:signal transduction"/>
    <property type="evidence" value="ECO:0007669"/>
    <property type="project" value="InterPro"/>
</dbReference>
<comment type="caution">
    <text evidence="10">The sequence shown here is derived from an EMBL/GenBank/DDBJ whole genome shotgun (WGS) entry which is preliminary data.</text>
</comment>
<dbReference type="CDD" id="cd18773">
    <property type="entry name" value="PDC1_HK_sensor"/>
    <property type="match status" value="1"/>
</dbReference>
<name>A0A6B2R616_9BURK</name>
<keyword evidence="5" id="KW-0472">Membrane</keyword>
<evidence type="ECO:0000313" key="10">
    <source>
        <dbReference type="EMBL" id="NDY84487.1"/>
    </source>
</evidence>
<evidence type="ECO:0000259" key="8">
    <source>
        <dbReference type="PROSITE" id="PS50885"/>
    </source>
</evidence>
<comment type="subcellular location">
    <subcellularLocation>
        <location evidence="1">Cell membrane</location>
        <topology evidence="1">Multi-pass membrane protein</topology>
    </subcellularLocation>
</comment>
<dbReference type="Gene3D" id="6.10.340.10">
    <property type="match status" value="1"/>
</dbReference>
<evidence type="ECO:0000256" key="4">
    <source>
        <dbReference type="ARBA" id="ARBA00022989"/>
    </source>
</evidence>
<dbReference type="InterPro" id="IPR000160">
    <property type="entry name" value="GGDEF_dom"/>
</dbReference>
<evidence type="ECO:0000256" key="3">
    <source>
        <dbReference type="ARBA" id="ARBA00022692"/>
    </source>
</evidence>
<gene>
    <name evidence="10" type="ORF">G3I67_14780</name>
</gene>
<dbReference type="EMBL" id="JAAGRN010000019">
    <property type="protein sequence ID" value="NDY84487.1"/>
    <property type="molecule type" value="Genomic_DNA"/>
</dbReference>
<evidence type="ECO:0000256" key="1">
    <source>
        <dbReference type="ARBA" id="ARBA00004651"/>
    </source>
</evidence>
<dbReference type="GO" id="GO:0005886">
    <property type="term" value="C:plasma membrane"/>
    <property type="evidence" value="ECO:0007669"/>
    <property type="project" value="UniProtKB-SubCell"/>
</dbReference>
<dbReference type="SMART" id="SM00267">
    <property type="entry name" value="GGDEF"/>
    <property type="match status" value="1"/>
</dbReference>
<dbReference type="RefSeq" id="WP_163656332.1">
    <property type="nucleotide sequence ID" value="NZ_JAAGRN010000019.1"/>
</dbReference>
<keyword evidence="2" id="KW-1003">Cell membrane</keyword>
<dbReference type="Gene3D" id="3.30.450.20">
    <property type="entry name" value="PAS domain"/>
    <property type="match status" value="2"/>
</dbReference>
<dbReference type="Gene3D" id="3.20.20.450">
    <property type="entry name" value="EAL domain"/>
    <property type="match status" value="1"/>
</dbReference>
<accession>A0A6B2R616</accession>
<dbReference type="Pfam" id="PF00990">
    <property type="entry name" value="GGDEF"/>
    <property type="match status" value="1"/>
</dbReference>
<keyword evidence="4" id="KW-1133">Transmembrane helix</keyword>
<dbReference type="CDD" id="cd01948">
    <property type="entry name" value="EAL"/>
    <property type="match status" value="1"/>
</dbReference>
<dbReference type="SUPFAM" id="SSF141868">
    <property type="entry name" value="EAL domain-like"/>
    <property type="match status" value="1"/>
</dbReference>
<dbReference type="Pfam" id="PF02743">
    <property type="entry name" value="dCache_1"/>
    <property type="match status" value="1"/>
</dbReference>
<dbReference type="InterPro" id="IPR000014">
    <property type="entry name" value="PAS"/>
</dbReference>
<keyword evidence="3" id="KW-0812">Transmembrane</keyword>
<dbReference type="NCBIfam" id="TIGR00229">
    <property type="entry name" value="sensory_box"/>
    <property type="match status" value="1"/>
</dbReference>
<dbReference type="InterPro" id="IPR013767">
    <property type="entry name" value="PAS_fold"/>
</dbReference>
<dbReference type="SUPFAM" id="SSF55073">
    <property type="entry name" value="Nucleotide cyclase"/>
    <property type="match status" value="1"/>
</dbReference>
<reference evidence="10" key="1">
    <citation type="submission" date="2020-02" db="EMBL/GenBank/DDBJ databases">
        <authorList>
            <person name="Chen W.-M."/>
        </authorList>
    </citation>
    <scope>NUCLEOTIDE SEQUENCE</scope>
    <source>
        <strain evidence="10">NBD-18</strain>
    </source>
</reference>
<dbReference type="NCBIfam" id="TIGR00254">
    <property type="entry name" value="GGDEF"/>
    <property type="match status" value="1"/>
</dbReference>
<dbReference type="InterPro" id="IPR043128">
    <property type="entry name" value="Rev_trsase/Diguanyl_cyclase"/>
</dbReference>